<dbReference type="OrthoDB" id="4161589at2759"/>
<feature type="region of interest" description="Disordered" evidence="2">
    <location>
        <begin position="89"/>
        <end position="133"/>
    </location>
</feature>
<evidence type="ECO:0000313" key="4">
    <source>
        <dbReference type="Proteomes" id="UP000053029"/>
    </source>
</evidence>
<evidence type="ECO:0000256" key="1">
    <source>
        <dbReference type="SAM" id="Coils"/>
    </source>
</evidence>
<organism evidence="3 4">
    <name type="scientific">Fonsecaea pedrosoi CBS 271.37</name>
    <dbReference type="NCBI Taxonomy" id="1442368"/>
    <lineage>
        <taxon>Eukaryota</taxon>
        <taxon>Fungi</taxon>
        <taxon>Dikarya</taxon>
        <taxon>Ascomycota</taxon>
        <taxon>Pezizomycotina</taxon>
        <taxon>Eurotiomycetes</taxon>
        <taxon>Chaetothyriomycetidae</taxon>
        <taxon>Chaetothyriales</taxon>
        <taxon>Herpotrichiellaceae</taxon>
        <taxon>Fonsecaea</taxon>
    </lineage>
</organism>
<dbReference type="STRING" id="1442368.A0A0D2HGQ5"/>
<accession>A0A0D2HGQ5</accession>
<sequence length="545" mass="62690">MANMHSKWKERLTEKQLERKRRLDRINQRNYRSQFKESEAELGYLRLLARSDQLEVLKKLMEENNRYKNQIAWQQSRLDAIVLMHGAHDRSDQATMSTSARTPPSSVLGGSPMRGTDNFPPPSDYSSPSATSVTTSKVLHEDVPWFMTRTSMFFQVAKDTGFQTKDIGDDISVNDFLESFMAWKIQHGYGNNNIQLLIDYSNYTFQSTVEEVDRTVRSKTLMQDIYAALVYGHPWPSPSSRATLDEDLLPNLSERSRHHRAAALCAFRGMYRFRDRFFSDIEFVAIFWTIYRYYLFLIFPTIENWSQFPRWQRPTKSQLLLQHSCFVDGIVWPELRDRLIVGFPKYDEERLIWALTRNMRINAHGLRPHQLLTLKSDMSDFEMEPSLKSIVCDPSSFKVLPAFRRSCPEFADLVISTAEQQCFAPYVGSDADSTPGHQLHDFTQEQPCNSGPLSPQVSPVMNNALQPKTQVVPENDHPATAQLPDLGSTDPFFDFFSQELASMADDHRMPMSPGGTVGGFRDLNFLDDMFDFDCATSLTDPTLRL</sequence>
<reference evidence="3 4" key="1">
    <citation type="submission" date="2015-01" db="EMBL/GenBank/DDBJ databases">
        <title>The Genome Sequence of Fonsecaea pedrosoi CBS 271.37.</title>
        <authorList>
            <consortium name="The Broad Institute Genomics Platform"/>
            <person name="Cuomo C."/>
            <person name="de Hoog S."/>
            <person name="Gorbushina A."/>
            <person name="Stielow B."/>
            <person name="Teixiera M."/>
            <person name="Abouelleil A."/>
            <person name="Chapman S.B."/>
            <person name="Priest M."/>
            <person name="Young S.K."/>
            <person name="Wortman J."/>
            <person name="Nusbaum C."/>
            <person name="Birren B."/>
        </authorList>
    </citation>
    <scope>NUCLEOTIDE SEQUENCE [LARGE SCALE GENOMIC DNA]</scope>
    <source>
        <strain evidence="3 4">CBS 271.37</strain>
    </source>
</reference>
<dbReference type="Pfam" id="PF11905">
    <property type="entry name" value="DUF3425"/>
    <property type="match status" value="1"/>
</dbReference>
<feature type="compositionally biased region" description="Polar residues" evidence="2">
    <location>
        <begin position="124"/>
        <end position="133"/>
    </location>
</feature>
<dbReference type="HOGENOM" id="CLU_035450_0_0_1"/>
<name>A0A0D2HGQ5_9EURO</name>
<feature type="coiled-coil region" evidence="1">
    <location>
        <begin position="50"/>
        <end position="77"/>
    </location>
</feature>
<keyword evidence="1" id="KW-0175">Coiled coil</keyword>
<dbReference type="RefSeq" id="XP_013287417.1">
    <property type="nucleotide sequence ID" value="XM_013431963.1"/>
</dbReference>
<protein>
    <recommendedName>
        <fullName evidence="5">BZIP domain-containing protein</fullName>
    </recommendedName>
</protein>
<dbReference type="GeneID" id="25302345"/>
<dbReference type="VEuPathDB" id="FungiDB:Z517_02855"/>
<feature type="compositionally biased region" description="Polar residues" evidence="2">
    <location>
        <begin position="93"/>
        <end position="105"/>
    </location>
</feature>
<dbReference type="PANTHER" id="PTHR37012:SF2">
    <property type="entry name" value="BZIP DOMAIN-CONTAINING PROTEIN-RELATED"/>
    <property type="match status" value="1"/>
</dbReference>
<dbReference type="AlphaFoldDB" id="A0A0D2HGQ5"/>
<gene>
    <name evidence="3" type="ORF">Z517_02855</name>
</gene>
<evidence type="ECO:0000256" key="2">
    <source>
        <dbReference type="SAM" id="MobiDB-lite"/>
    </source>
</evidence>
<dbReference type="PANTHER" id="PTHR37012">
    <property type="entry name" value="B-ZIP TRANSCRIPTION FACTOR (EUROFUNG)-RELATED"/>
    <property type="match status" value="1"/>
</dbReference>
<evidence type="ECO:0000313" key="3">
    <source>
        <dbReference type="EMBL" id="KIW83609.1"/>
    </source>
</evidence>
<evidence type="ECO:0008006" key="5">
    <source>
        <dbReference type="Google" id="ProtNLM"/>
    </source>
</evidence>
<dbReference type="Proteomes" id="UP000053029">
    <property type="component" value="Unassembled WGS sequence"/>
</dbReference>
<dbReference type="InterPro" id="IPR021833">
    <property type="entry name" value="DUF3425"/>
</dbReference>
<keyword evidence="4" id="KW-1185">Reference proteome</keyword>
<dbReference type="EMBL" id="KN846970">
    <property type="protein sequence ID" value="KIW83609.1"/>
    <property type="molecule type" value="Genomic_DNA"/>
</dbReference>
<proteinExistence type="predicted"/>